<gene>
    <name evidence="1" type="ORF">GCM10009039_26010</name>
</gene>
<name>A0A830FED4_9EURY</name>
<reference evidence="1" key="2">
    <citation type="submission" date="2020-09" db="EMBL/GenBank/DDBJ databases">
        <authorList>
            <person name="Sun Q."/>
            <person name="Ohkuma M."/>
        </authorList>
    </citation>
    <scope>NUCLEOTIDE SEQUENCE</scope>
    <source>
        <strain evidence="1">JCM 19596</strain>
    </source>
</reference>
<evidence type="ECO:0000313" key="1">
    <source>
        <dbReference type="EMBL" id="GGL66819.1"/>
    </source>
</evidence>
<dbReference type="Proteomes" id="UP000607197">
    <property type="component" value="Unassembled WGS sequence"/>
</dbReference>
<keyword evidence="2" id="KW-1185">Reference proteome</keyword>
<dbReference type="EMBL" id="BMPG01000003">
    <property type="protein sequence ID" value="GGL66819.1"/>
    <property type="molecule type" value="Genomic_DNA"/>
</dbReference>
<organism evidence="1 2">
    <name type="scientific">Halocalculus aciditolerans</name>
    <dbReference type="NCBI Taxonomy" id="1383812"/>
    <lineage>
        <taxon>Archaea</taxon>
        <taxon>Methanobacteriati</taxon>
        <taxon>Methanobacteriota</taxon>
        <taxon>Stenosarchaea group</taxon>
        <taxon>Halobacteria</taxon>
        <taxon>Halobacteriales</taxon>
        <taxon>Halobacteriaceae</taxon>
        <taxon>Halocalculus</taxon>
    </lineage>
</organism>
<comment type="caution">
    <text evidence="1">The sequence shown here is derived from an EMBL/GenBank/DDBJ whole genome shotgun (WGS) entry which is preliminary data.</text>
</comment>
<proteinExistence type="predicted"/>
<reference evidence="1" key="1">
    <citation type="journal article" date="2014" name="Int. J. Syst. Evol. Microbiol.">
        <title>Complete genome sequence of Corynebacterium casei LMG S-19264T (=DSM 44701T), isolated from a smear-ripened cheese.</title>
        <authorList>
            <consortium name="US DOE Joint Genome Institute (JGI-PGF)"/>
            <person name="Walter F."/>
            <person name="Albersmeier A."/>
            <person name="Kalinowski J."/>
            <person name="Ruckert C."/>
        </authorList>
    </citation>
    <scope>NUCLEOTIDE SEQUENCE</scope>
    <source>
        <strain evidence="1">JCM 19596</strain>
    </source>
</reference>
<accession>A0A830FED4</accession>
<evidence type="ECO:0000313" key="2">
    <source>
        <dbReference type="Proteomes" id="UP000607197"/>
    </source>
</evidence>
<protein>
    <submittedName>
        <fullName evidence="1">Uncharacterized protein</fullName>
    </submittedName>
</protein>
<dbReference type="AlphaFoldDB" id="A0A830FED4"/>
<sequence>MQRFEPPDAGRILHYLAVRRDPVKTYCQKYAMTWSTPFCRRPRNDDAVASDRVDADSDAGVDALEGVRRWILLDAHSAPGQ</sequence>